<dbReference type="AlphaFoldDB" id="A0AAU9SRV3"/>
<evidence type="ECO:0000256" key="3">
    <source>
        <dbReference type="ARBA" id="ARBA00022471"/>
    </source>
</evidence>
<dbReference type="PANTHER" id="PTHR31232:SF43">
    <property type="entry name" value="S-PROTEIN HOMOLOG 29-RELATED"/>
    <property type="match status" value="1"/>
</dbReference>
<sequence length="170" mass="20190">MVMIINQLGDGSTLNLHCNSTDDDFGFKILAPNKSWSFYFRPNIWRSTRWCLQYSSMRDFMHLLFLEYKQRWTMQEVTGVEKRKSFFVRTLRLRLLLILTLARRRSSVKKAAADLDFGQKTVQRRCIGRSLVVYHIYGEHWLHFLDGTELVMFSPSYEYHLLSPRSDKPA</sequence>
<evidence type="ECO:0000256" key="1">
    <source>
        <dbReference type="ARBA" id="ARBA00004613"/>
    </source>
</evidence>
<dbReference type="GO" id="GO:0005576">
    <property type="term" value="C:extracellular region"/>
    <property type="evidence" value="ECO:0007669"/>
    <property type="project" value="UniProtKB-SubCell"/>
</dbReference>
<comment type="subcellular location">
    <subcellularLocation>
        <location evidence="1 6">Secreted</location>
    </subcellularLocation>
</comment>
<evidence type="ECO:0000313" key="7">
    <source>
        <dbReference type="EMBL" id="CAH2071797.1"/>
    </source>
</evidence>
<organism evidence="7 8">
    <name type="scientific">Thlaspi arvense</name>
    <name type="common">Field penny-cress</name>
    <dbReference type="NCBI Taxonomy" id="13288"/>
    <lineage>
        <taxon>Eukaryota</taxon>
        <taxon>Viridiplantae</taxon>
        <taxon>Streptophyta</taxon>
        <taxon>Embryophyta</taxon>
        <taxon>Tracheophyta</taxon>
        <taxon>Spermatophyta</taxon>
        <taxon>Magnoliopsida</taxon>
        <taxon>eudicotyledons</taxon>
        <taxon>Gunneridae</taxon>
        <taxon>Pentapetalae</taxon>
        <taxon>rosids</taxon>
        <taxon>malvids</taxon>
        <taxon>Brassicales</taxon>
        <taxon>Brassicaceae</taxon>
        <taxon>Thlaspideae</taxon>
        <taxon>Thlaspi</taxon>
    </lineage>
</organism>
<keyword evidence="8" id="KW-1185">Reference proteome</keyword>
<evidence type="ECO:0000256" key="4">
    <source>
        <dbReference type="ARBA" id="ARBA00022525"/>
    </source>
</evidence>
<keyword evidence="4 6" id="KW-0964">Secreted</keyword>
<dbReference type="EMBL" id="OU466862">
    <property type="protein sequence ID" value="CAH2071797.1"/>
    <property type="molecule type" value="Genomic_DNA"/>
</dbReference>
<dbReference type="Pfam" id="PF05938">
    <property type="entry name" value="Self-incomp_S1"/>
    <property type="match status" value="1"/>
</dbReference>
<dbReference type="GO" id="GO:0060320">
    <property type="term" value="P:rejection of self pollen"/>
    <property type="evidence" value="ECO:0007669"/>
    <property type="project" value="UniProtKB-KW"/>
</dbReference>
<proteinExistence type="inferred from homology"/>
<keyword evidence="3 6" id="KW-0713">Self-incompatibility</keyword>
<evidence type="ECO:0000256" key="6">
    <source>
        <dbReference type="RuleBase" id="RU367044"/>
    </source>
</evidence>
<accession>A0AAU9SRV3</accession>
<reference evidence="7 8" key="1">
    <citation type="submission" date="2022-03" db="EMBL/GenBank/DDBJ databases">
        <authorList>
            <person name="Nunn A."/>
            <person name="Chopra R."/>
            <person name="Nunn A."/>
            <person name="Contreras Garrido A."/>
        </authorList>
    </citation>
    <scope>NUCLEOTIDE SEQUENCE [LARGE SCALE GENOMIC DNA]</scope>
</reference>
<name>A0AAU9SRV3_THLAR</name>
<evidence type="ECO:0000313" key="8">
    <source>
        <dbReference type="Proteomes" id="UP000836841"/>
    </source>
</evidence>
<evidence type="ECO:0000256" key="2">
    <source>
        <dbReference type="ARBA" id="ARBA00005581"/>
    </source>
</evidence>
<evidence type="ECO:0000256" key="5">
    <source>
        <dbReference type="ARBA" id="ARBA00022729"/>
    </source>
</evidence>
<dbReference type="PANTHER" id="PTHR31232">
    <property type="match status" value="1"/>
</dbReference>
<dbReference type="Proteomes" id="UP000836841">
    <property type="component" value="Chromosome 6"/>
</dbReference>
<dbReference type="InterPro" id="IPR010264">
    <property type="entry name" value="Self-incomp_S1"/>
</dbReference>
<comment type="similarity">
    <text evidence="2 6">Belongs to the plant self-incompatibility (S1) protein family.</text>
</comment>
<gene>
    <name evidence="7" type="ORF">TAV2_LOCUS20538</name>
</gene>
<keyword evidence="5" id="KW-0732">Signal</keyword>
<protein>
    <recommendedName>
        <fullName evidence="6">S-protein homolog</fullName>
    </recommendedName>
</protein>